<dbReference type="PROSITE" id="PS51157">
    <property type="entry name" value="ZF_UBR"/>
    <property type="match status" value="1"/>
</dbReference>
<feature type="zinc finger region" description="UBR-type" evidence="4">
    <location>
        <begin position="871"/>
        <end position="940"/>
    </location>
</feature>
<evidence type="ECO:0000256" key="3">
    <source>
        <dbReference type="ARBA" id="ARBA00022833"/>
    </source>
</evidence>
<dbReference type="Pfam" id="PF19423">
    <property type="entry name" value="E3_UBR4_N"/>
    <property type="match status" value="3"/>
</dbReference>
<keyword evidence="1" id="KW-0479">Metal-binding</keyword>
<evidence type="ECO:0000256" key="6">
    <source>
        <dbReference type="SAM" id="SignalP"/>
    </source>
</evidence>
<reference evidence="10" key="1">
    <citation type="submission" date="2016-06" db="UniProtKB">
        <authorList>
            <consortium name="WormBaseParasite"/>
        </authorList>
    </citation>
    <scope>IDENTIFICATION</scope>
</reference>
<dbReference type="Proteomes" id="UP000270296">
    <property type="component" value="Unassembled WGS sequence"/>
</dbReference>
<dbReference type="EMBL" id="UZAM01009174">
    <property type="protein sequence ID" value="VDP08017.1"/>
    <property type="molecule type" value="Genomic_DNA"/>
</dbReference>
<protein>
    <submittedName>
        <fullName evidence="10">UBR-type domain-containing protein</fullName>
    </submittedName>
</protein>
<feature type="region of interest" description="Disordered" evidence="5">
    <location>
        <begin position="949"/>
        <end position="974"/>
    </location>
</feature>
<accession>A0A183IPZ4</accession>
<dbReference type="PANTHER" id="PTHR21725">
    <property type="entry name" value="E3 UBIQUITIN-PROTEIN LIGASE UBR4"/>
    <property type="match status" value="1"/>
</dbReference>
<dbReference type="OrthoDB" id="5859455at2759"/>
<keyword evidence="6" id="KW-0732">Signal</keyword>
<feature type="domain" description="UBR-type" evidence="7">
    <location>
        <begin position="871"/>
        <end position="940"/>
    </location>
</feature>
<dbReference type="AlphaFoldDB" id="A0A183IPZ4"/>
<dbReference type="SMART" id="SM00396">
    <property type="entry name" value="ZnF_UBR1"/>
    <property type="match status" value="1"/>
</dbReference>
<evidence type="ECO:0000256" key="4">
    <source>
        <dbReference type="PROSITE-ProRule" id="PRU00508"/>
    </source>
</evidence>
<dbReference type="InterPro" id="IPR045189">
    <property type="entry name" value="UBR4-like"/>
</dbReference>
<feature type="signal peptide" evidence="6">
    <location>
        <begin position="1"/>
        <end position="17"/>
    </location>
</feature>
<dbReference type="CDD" id="cd19680">
    <property type="entry name" value="UBR-box_UBR4"/>
    <property type="match status" value="1"/>
</dbReference>
<dbReference type="InterPro" id="IPR003126">
    <property type="entry name" value="Znf_UBR"/>
</dbReference>
<feature type="compositionally biased region" description="Low complexity" evidence="5">
    <location>
        <begin position="951"/>
        <end position="969"/>
    </location>
</feature>
<reference evidence="8 9" key="2">
    <citation type="submission" date="2018-11" db="EMBL/GenBank/DDBJ databases">
        <authorList>
            <consortium name="Pathogen Informatics"/>
        </authorList>
    </citation>
    <scope>NUCLEOTIDE SEQUENCE [LARGE SCALE GENOMIC DNA]</scope>
</reference>
<dbReference type="InterPro" id="IPR045841">
    <property type="entry name" value="E3_UBR4_N"/>
</dbReference>
<keyword evidence="3" id="KW-0862">Zinc</keyword>
<evidence type="ECO:0000259" key="7">
    <source>
        <dbReference type="PROSITE" id="PS51157"/>
    </source>
</evidence>
<evidence type="ECO:0000256" key="2">
    <source>
        <dbReference type="ARBA" id="ARBA00022771"/>
    </source>
</evidence>
<name>A0A183IPZ4_9BILA</name>
<keyword evidence="2" id="KW-0863">Zinc-finger</keyword>
<organism evidence="10">
    <name type="scientific">Soboliphyme baturini</name>
    <dbReference type="NCBI Taxonomy" id="241478"/>
    <lineage>
        <taxon>Eukaryota</taxon>
        <taxon>Metazoa</taxon>
        <taxon>Ecdysozoa</taxon>
        <taxon>Nematoda</taxon>
        <taxon>Enoplea</taxon>
        <taxon>Dorylaimia</taxon>
        <taxon>Dioctophymatida</taxon>
        <taxon>Dioctophymatoidea</taxon>
        <taxon>Soboliphymatidae</taxon>
        <taxon>Soboliphyme</taxon>
    </lineage>
</organism>
<evidence type="ECO:0000313" key="10">
    <source>
        <dbReference type="WBParaSite" id="SBAD_0000591601-mRNA-1"/>
    </source>
</evidence>
<evidence type="ECO:0000313" key="8">
    <source>
        <dbReference type="EMBL" id="VDP08017.1"/>
    </source>
</evidence>
<sequence length="1132" mass="125860">MLLLLFHSLPLLQKKECLLSTAESVIKFCSVGAHKNAECCTSAYFGRVLVILDYIIRNFYEPSSSLVEQLQTNIFAFSKIANDSAPTDGAASPSTTQSTSHHEKLFYSCPTLDTYFRQLNTQSQMCVITPCFYYLCQPPSLLCGVPKIDGLAASFIQNSFSYRHLYSCFMELMYSCFQIDRYENSDSLQRCCRYFNGTMLWRLLGIFPPSAAFLRKFLTSGPSDMTFSEVLMVVRIGMRLFDPAFTAWIREGLNKQHVASAEYQSLINDVGQLVASAEYLVTMIHYAVSFKAIIIAKLIGIFFEYHLNDGLLMALTDLTTSLMSSLVLCLKKLLIVHSCPAMDADASTTNLLLAMLSMVSSVASNVRLLHETAWPHIPLSLRSAILGVNLFDLNAVFPVASSWKSDSSKDGIPAEGYLSEVVTAHLTCLVMKSDEAIFYSMKHAIMSTFYMLSELIRLVPSDEMKLKLQTALLDLIFDSTTAFLSDQAAYELSVLRLTMEDTTSSVDVQNAYVFRMTYQCLEKFKLCPKKDSFRGFSLVVYAIRSGCLSSKRKVSLQSMLVAEVEELMISLLSFVEASLTSLREQTAVVSMFNQDGVGSLILIKDFSTVSSCYISAMVSFCTAAFKAANASFSIELMQFAMKLFTELLSDPGYLKALLRQLLITGTHNPSQLSFYMEECLRFLKSLALVLQISHYSEAASVSVLIVRILIRLLDDMLLNPSESYFTFKGSSGNGGAPNSRVSITDWLLVVSEFASMATGEGHLVMLRALCSKLKKYCAYLTTAEVLGKIRVSKLDENHMVMIDAVAFILSYVTRLFILVNKISPVTKLETIGFSESGSSSEDELDVASEGFAVADDEDSGDESQEDSLDSKLCTFTITQKEFMNQHWYYCHTCNMTDGEGVCTICAKVCHCGHDLSYAKFGSFFCDCGAKEDNSCLALVKRIHSKRKSECSQKSSRSSKSRSSAHPSSSDMEAMSQVMAAERKVTVFKEMVIPDFDLSAYGSSLMDELNANRQLIAENTLLLLKDALPVTMVADLEHTAARNVVRLKTAFQQMHTTEKSFEMTSNLATIAMGSSDGVFENVRFSHSGEQGQTIKQLFSSNVLDRSCMCCLVGTYQKKQYLAVTHDRVKVRLD</sequence>
<proteinExistence type="predicted"/>
<dbReference type="WBParaSite" id="SBAD_0000591601-mRNA-1">
    <property type="protein sequence ID" value="SBAD_0000591601-mRNA-1"/>
    <property type="gene ID" value="SBAD_0000591601"/>
</dbReference>
<dbReference type="Pfam" id="PF02207">
    <property type="entry name" value="zf-UBR"/>
    <property type="match status" value="1"/>
</dbReference>
<dbReference type="InterPro" id="IPR047509">
    <property type="entry name" value="UBR4-like_UBR-box"/>
</dbReference>
<dbReference type="GO" id="GO:0008270">
    <property type="term" value="F:zinc ion binding"/>
    <property type="evidence" value="ECO:0007669"/>
    <property type="project" value="UniProtKB-KW"/>
</dbReference>
<evidence type="ECO:0000256" key="1">
    <source>
        <dbReference type="ARBA" id="ARBA00022723"/>
    </source>
</evidence>
<keyword evidence="9" id="KW-1185">Reference proteome</keyword>
<dbReference type="PANTHER" id="PTHR21725:SF1">
    <property type="entry name" value="E3 UBIQUITIN-PROTEIN LIGASE UBR4"/>
    <property type="match status" value="1"/>
</dbReference>
<evidence type="ECO:0000313" key="9">
    <source>
        <dbReference type="Proteomes" id="UP000270296"/>
    </source>
</evidence>
<gene>
    <name evidence="8" type="ORF">SBAD_LOCUS5691</name>
</gene>
<feature type="chain" id="PRO_5043140143" evidence="6">
    <location>
        <begin position="18"/>
        <end position="1132"/>
    </location>
</feature>
<evidence type="ECO:0000256" key="5">
    <source>
        <dbReference type="SAM" id="MobiDB-lite"/>
    </source>
</evidence>